<evidence type="ECO:0000256" key="2">
    <source>
        <dbReference type="ARBA" id="ARBA00007863"/>
    </source>
</evidence>
<feature type="transmembrane region" description="Helical" evidence="9">
    <location>
        <begin position="345"/>
        <end position="363"/>
    </location>
</feature>
<dbReference type="Pfam" id="PF06027">
    <property type="entry name" value="SLC35F"/>
    <property type="match status" value="1"/>
</dbReference>
<dbReference type="InterPro" id="IPR037185">
    <property type="entry name" value="EmrE-like"/>
</dbReference>
<accession>A0A318ZJ93</accession>
<dbReference type="RefSeq" id="XP_025430615.1">
    <property type="nucleotide sequence ID" value="XM_025572721.1"/>
</dbReference>
<evidence type="ECO:0000256" key="5">
    <source>
        <dbReference type="ARBA" id="ARBA00022824"/>
    </source>
</evidence>
<feature type="transmembrane region" description="Helical" evidence="9">
    <location>
        <begin position="229"/>
        <end position="249"/>
    </location>
</feature>
<organism evidence="10 11">
    <name type="scientific">Aspergillus saccharolyticus JOP 1030-1</name>
    <dbReference type="NCBI Taxonomy" id="1450539"/>
    <lineage>
        <taxon>Eukaryota</taxon>
        <taxon>Fungi</taxon>
        <taxon>Dikarya</taxon>
        <taxon>Ascomycota</taxon>
        <taxon>Pezizomycotina</taxon>
        <taxon>Eurotiomycetes</taxon>
        <taxon>Eurotiomycetidae</taxon>
        <taxon>Eurotiales</taxon>
        <taxon>Aspergillaceae</taxon>
        <taxon>Aspergillus</taxon>
        <taxon>Aspergillus subgen. Circumdati</taxon>
    </lineage>
</organism>
<keyword evidence="6 9" id="KW-1133">Transmembrane helix</keyword>
<feature type="transmembrane region" description="Helical" evidence="9">
    <location>
        <begin position="261"/>
        <end position="281"/>
    </location>
</feature>
<dbReference type="PANTHER" id="PTHR14233:SF4">
    <property type="entry name" value="SOLUTE CARRIER FAMILY 35 MEMBER F2"/>
    <property type="match status" value="1"/>
</dbReference>
<name>A0A318ZJ93_9EURO</name>
<feature type="compositionally biased region" description="Low complexity" evidence="8">
    <location>
        <begin position="41"/>
        <end position="53"/>
    </location>
</feature>
<feature type="transmembrane region" description="Helical" evidence="9">
    <location>
        <begin position="170"/>
        <end position="188"/>
    </location>
</feature>
<dbReference type="Proteomes" id="UP000248349">
    <property type="component" value="Unassembled WGS sequence"/>
</dbReference>
<proteinExistence type="inferred from homology"/>
<dbReference type="InterPro" id="IPR052221">
    <property type="entry name" value="SLC35F_Transporter"/>
</dbReference>
<dbReference type="InterPro" id="IPR009262">
    <property type="entry name" value="SLC35_F1/F2/F6"/>
</dbReference>
<comment type="similarity">
    <text evidence="2">Belongs to the SLC35F solute transporter family.</text>
</comment>
<dbReference type="SUPFAM" id="SSF103481">
    <property type="entry name" value="Multidrug resistance efflux transporter EmrE"/>
    <property type="match status" value="1"/>
</dbReference>
<feature type="transmembrane region" description="Helical" evidence="9">
    <location>
        <begin position="195"/>
        <end position="214"/>
    </location>
</feature>
<keyword evidence="5" id="KW-0256">Endoplasmic reticulum</keyword>
<keyword evidence="4 9" id="KW-0812">Transmembrane</keyword>
<feature type="region of interest" description="Disordered" evidence="8">
    <location>
        <begin position="1"/>
        <end position="54"/>
    </location>
</feature>
<dbReference type="PANTHER" id="PTHR14233">
    <property type="entry name" value="DUF914-RELATED"/>
    <property type="match status" value="1"/>
</dbReference>
<keyword evidence="3" id="KW-0813">Transport</keyword>
<evidence type="ECO:0000256" key="1">
    <source>
        <dbReference type="ARBA" id="ARBA00004477"/>
    </source>
</evidence>
<feature type="transmembrane region" description="Helical" evidence="9">
    <location>
        <begin position="319"/>
        <end position="339"/>
    </location>
</feature>
<dbReference type="EMBL" id="KZ821236">
    <property type="protein sequence ID" value="PYH44633.1"/>
    <property type="molecule type" value="Genomic_DNA"/>
</dbReference>
<feature type="transmembrane region" description="Helical" evidence="9">
    <location>
        <begin position="138"/>
        <end position="158"/>
    </location>
</feature>
<dbReference type="OrthoDB" id="429955at2759"/>
<feature type="transmembrane region" description="Helical" evidence="9">
    <location>
        <begin position="293"/>
        <end position="312"/>
    </location>
</feature>
<feature type="compositionally biased region" description="Polar residues" evidence="8">
    <location>
        <begin position="31"/>
        <end position="40"/>
    </location>
</feature>
<dbReference type="GeneID" id="37073949"/>
<keyword evidence="7 9" id="KW-0472">Membrane</keyword>
<sequence length="401" mass="45729">MSTFYGSEKTPVTAEVQPQRTTPLEEKNEQLHSVTESPATGSQGQAEEQQQDPQEGRFRQLFRYMRTRDFWLLILLGQIIALANISSSTFSSLLSNEGTSIPAFQTLWNYVLLNLVYTSITIYKYGFKKWFRMLYTDCWKYFILSFLDVEGNYFMVLAYRYTSLLSAELFSFWTIVVIVIVSFTFLRVRYHFTQYLGIFLACGGLGLLIASDYLRGADYAASNKVKGDLFALLASTIYAFSNLFEEFMVSKRPMYEVIGQMGFWGMWINGVQCAIFDRSSFHSATWNGKVGGYIAGYTIVLFIFYTLAPIMFRISSAAFFNISMLTMNFWGLIIGIQVFHYTVHFLYPIAFVLIVVGLFVYFIKESKLGESAKPWLGENQELGVDGVGTARRAQNTGHALV</sequence>
<feature type="transmembrane region" description="Helical" evidence="9">
    <location>
        <begin position="70"/>
        <end position="87"/>
    </location>
</feature>
<evidence type="ECO:0000256" key="9">
    <source>
        <dbReference type="SAM" id="Phobius"/>
    </source>
</evidence>
<protein>
    <submittedName>
        <fullName evidence="10">DUF914 domain membrane protein</fullName>
    </submittedName>
</protein>
<evidence type="ECO:0000256" key="6">
    <source>
        <dbReference type="ARBA" id="ARBA00022989"/>
    </source>
</evidence>
<evidence type="ECO:0000256" key="8">
    <source>
        <dbReference type="SAM" id="MobiDB-lite"/>
    </source>
</evidence>
<dbReference type="GO" id="GO:0016020">
    <property type="term" value="C:membrane"/>
    <property type="evidence" value="ECO:0007669"/>
    <property type="project" value="UniProtKB-SubCell"/>
</dbReference>
<comment type="subcellular location">
    <subcellularLocation>
        <location evidence="1">Endoplasmic reticulum membrane</location>
        <topology evidence="1">Multi-pass membrane protein</topology>
    </subcellularLocation>
</comment>
<dbReference type="GO" id="GO:0022857">
    <property type="term" value="F:transmembrane transporter activity"/>
    <property type="evidence" value="ECO:0007669"/>
    <property type="project" value="InterPro"/>
</dbReference>
<feature type="transmembrane region" description="Helical" evidence="9">
    <location>
        <begin position="107"/>
        <end position="126"/>
    </location>
</feature>
<evidence type="ECO:0000313" key="10">
    <source>
        <dbReference type="EMBL" id="PYH44633.1"/>
    </source>
</evidence>
<evidence type="ECO:0000256" key="4">
    <source>
        <dbReference type="ARBA" id="ARBA00022692"/>
    </source>
</evidence>
<keyword evidence="11" id="KW-1185">Reference proteome</keyword>
<dbReference type="AlphaFoldDB" id="A0A318ZJ93"/>
<evidence type="ECO:0000313" key="11">
    <source>
        <dbReference type="Proteomes" id="UP000248349"/>
    </source>
</evidence>
<reference evidence="10 11" key="1">
    <citation type="submission" date="2016-12" db="EMBL/GenBank/DDBJ databases">
        <title>The genomes of Aspergillus section Nigri reveals drivers in fungal speciation.</title>
        <authorList>
            <consortium name="DOE Joint Genome Institute"/>
            <person name="Vesth T.C."/>
            <person name="Nybo J."/>
            <person name="Theobald S."/>
            <person name="Brandl J."/>
            <person name="Frisvad J.C."/>
            <person name="Nielsen K.F."/>
            <person name="Lyhne E.K."/>
            <person name="Kogle M.E."/>
            <person name="Kuo A."/>
            <person name="Riley R."/>
            <person name="Clum A."/>
            <person name="Nolan M."/>
            <person name="Lipzen A."/>
            <person name="Salamov A."/>
            <person name="Henrissat B."/>
            <person name="Wiebenga A."/>
            <person name="De Vries R.P."/>
            <person name="Grigoriev I.V."/>
            <person name="Mortensen U.H."/>
            <person name="Andersen M.R."/>
            <person name="Baker S.E."/>
        </authorList>
    </citation>
    <scope>NUCLEOTIDE SEQUENCE [LARGE SCALE GENOMIC DNA]</scope>
    <source>
        <strain evidence="10 11">JOP 1030-1</strain>
    </source>
</reference>
<evidence type="ECO:0000256" key="3">
    <source>
        <dbReference type="ARBA" id="ARBA00022448"/>
    </source>
</evidence>
<gene>
    <name evidence="10" type="ORF">BP01DRAFT_321069</name>
</gene>
<evidence type="ECO:0000256" key="7">
    <source>
        <dbReference type="ARBA" id="ARBA00023136"/>
    </source>
</evidence>